<keyword evidence="2" id="KW-0812">Transmembrane</keyword>
<dbReference type="Pfam" id="PF00041">
    <property type="entry name" value="fn3"/>
    <property type="match status" value="1"/>
</dbReference>
<evidence type="ECO:0000256" key="2">
    <source>
        <dbReference type="SAM" id="Phobius"/>
    </source>
</evidence>
<accession>A0A914ANP4</accession>
<protein>
    <recommendedName>
        <fullName evidence="8">Fibronectin type-III domain-containing protein</fullName>
    </recommendedName>
</protein>
<dbReference type="AlphaFoldDB" id="A0A914ANP4"/>
<dbReference type="InterPro" id="IPR013783">
    <property type="entry name" value="Ig-like_fold"/>
</dbReference>
<keyword evidence="2" id="KW-1133">Transmembrane helix</keyword>
<evidence type="ECO:0008006" key="8">
    <source>
        <dbReference type="Google" id="ProtNLM"/>
    </source>
</evidence>
<proteinExistence type="predicted"/>
<feature type="domain" description="EGF-like" evidence="4">
    <location>
        <begin position="23"/>
        <end position="56"/>
    </location>
</feature>
<dbReference type="GeneID" id="119735425"/>
<dbReference type="InterPro" id="IPR036116">
    <property type="entry name" value="FN3_sf"/>
</dbReference>
<evidence type="ECO:0000259" key="4">
    <source>
        <dbReference type="PROSITE" id="PS50026"/>
    </source>
</evidence>
<dbReference type="EnsemblMetazoa" id="XM_038209126.1">
    <property type="protein sequence ID" value="XP_038065054.1"/>
    <property type="gene ID" value="LOC119735425"/>
</dbReference>
<dbReference type="CDD" id="cd00063">
    <property type="entry name" value="FN3"/>
    <property type="match status" value="1"/>
</dbReference>
<feature type="signal peptide" evidence="3">
    <location>
        <begin position="1"/>
        <end position="20"/>
    </location>
</feature>
<dbReference type="CDD" id="cd00054">
    <property type="entry name" value="EGF_CA"/>
    <property type="match status" value="1"/>
</dbReference>
<reference evidence="6" key="1">
    <citation type="submission" date="2022-11" db="UniProtKB">
        <authorList>
            <consortium name="EnsemblMetazoa"/>
        </authorList>
    </citation>
    <scope>IDENTIFICATION</scope>
</reference>
<dbReference type="InterPro" id="IPR000742">
    <property type="entry name" value="EGF"/>
</dbReference>
<dbReference type="Gene3D" id="2.10.25.10">
    <property type="entry name" value="Laminin"/>
    <property type="match status" value="1"/>
</dbReference>
<dbReference type="SMART" id="SM00060">
    <property type="entry name" value="FN3"/>
    <property type="match status" value="1"/>
</dbReference>
<keyword evidence="2" id="KW-0472">Membrane</keyword>
<sequence>MAHSLFALAVVFSFIGLVRAQCCMPDTCKNGATCMDGTGNAVCTCAVDGWNGQYCNDQFLVRNLDGRIVKSTWTVRLVFNAPSPEPQGVYNYYIYSMIHYSVPGTMIGNVSSEGPQTVYFIHNLRSGRHGFSVAVYVPQDDMLYNKSGPVFVTLPYGGPHAPTNVRVEVKSPNMVHVSWTWEAQGSEYVENFRVMYRMKTSVHYTEKYTWYNNRSTLIEGLTANTFYRFKVQVVNRYGPGPDSTIVDIFTSTNPHDTKCNLNPFQYAGACIPPTNSNLYDCKVVSGRNCQNVDAANSNTTAIIIVLVAVIVVLIVVVCFVKVHSTSAEAVNLLFSKNRVDRSSQKEKVEC</sequence>
<feature type="domain" description="Fibronectin type-III" evidence="5">
    <location>
        <begin position="161"/>
        <end position="255"/>
    </location>
</feature>
<dbReference type="PROSITE" id="PS50853">
    <property type="entry name" value="FN3"/>
    <property type="match status" value="1"/>
</dbReference>
<dbReference type="Proteomes" id="UP000887568">
    <property type="component" value="Unplaced"/>
</dbReference>
<name>A0A914ANP4_PATMI</name>
<comment type="caution">
    <text evidence="1">Lacks conserved residue(s) required for the propagation of feature annotation.</text>
</comment>
<feature type="transmembrane region" description="Helical" evidence="2">
    <location>
        <begin position="301"/>
        <end position="320"/>
    </location>
</feature>
<evidence type="ECO:0000259" key="5">
    <source>
        <dbReference type="PROSITE" id="PS50853"/>
    </source>
</evidence>
<dbReference type="SUPFAM" id="SSF49265">
    <property type="entry name" value="Fibronectin type III"/>
    <property type="match status" value="1"/>
</dbReference>
<evidence type="ECO:0000313" key="6">
    <source>
        <dbReference type="EnsemblMetazoa" id="XP_038065054.1"/>
    </source>
</evidence>
<dbReference type="RefSeq" id="XP_038065054.1">
    <property type="nucleotide sequence ID" value="XM_038209126.1"/>
</dbReference>
<feature type="chain" id="PRO_5038115415" description="Fibronectin type-III domain-containing protein" evidence="3">
    <location>
        <begin position="21"/>
        <end position="350"/>
    </location>
</feature>
<keyword evidence="3" id="KW-0732">Signal</keyword>
<dbReference type="SUPFAM" id="SSF57196">
    <property type="entry name" value="EGF/Laminin"/>
    <property type="match status" value="1"/>
</dbReference>
<evidence type="ECO:0000313" key="7">
    <source>
        <dbReference type="Proteomes" id="UP000887568"/>
    </source>
</evidence>
<dbReference type="InterPro" id="IPR003961">
    <property type="entry name" value="FN3_dom"/>
</dbReference>
<evidence type="ECO:0000256" key="3">
    <source>
        <dbReference type="SAM" id="SignalP"/>
    </source>
</evidence>
<dbReference type="Gene3D" id="2.60.40.10">
    <property type="entry name" value="Immunoglobulins"/>
    <property type="match status" value="1"/>
</dbReference>
<keyword evidence="1" id="KW-0245">EGF-like domain</keyword>
<dbReference type="PROSITE" id="PS50026">
    <property type="entry name" value="EGF_3"/>
    <property type="match status" value="1"/>
</dbReference>
<evidence type="ECO:0000256" key="1">
    <source>
        <dbReference type="PROSITE-ProRule" id="PRU00076"/>
    </source>
</evidence>
<organism evidence="6 7">
    <name type="scientific">Patiria miniata</name>
    <name type="common">Bat star</name>
    <name type="synonym">Asterina miniata</name>
    <dbReference type="NCBI Taxonomy" id="46514"/>
    <lineage>
        <taxon>Eukaryota</taxon>
        <taxon>Metazoa</taxon>
        <taxon>Echinodermata</taxon>
        <taxon>Eleutherozoa</taxon>
        <taxon>Asterozoa</taxon>
        <taxon>Asteroidea</taxon>
        <taxon>Valvatacea</taxon>
        <taxon>Valvatida</taxon>
        <taxon>Asterinidae</taxon>
        <taxon>Patiria</taxon>
    </lineage>
</organism>
<keyword evidence="7" id="KW-1185">Reference proteome</keyword>